<organism evidence="1 2">
    <name type="scientific">Chelonoidis abingdonii</name>
    <name type="common">Abingdon island giant tortoise</name>
    <name type="synonym">Testudo abingdonii</name>
    <dbReference type="NCBI Taxonomy" id="106734"/>
    <lineage>
        <taxon>Eukaryota</taxon>
        <taxon>Metazoa</taxon>
        <taxon>Chordata</taxon>
        <taxon>Craniata</taxon>
        <taxon>Vertebrata</taxon>
        <taxon>Euteleostomi</taxon>
        <taxon>Archelosauria</taxon>
        <taxon>Testudinata</taxon>
        <taxon>Testudines</taxon>
        <taxon>Cryptodira</taxon>
        <taxon>Durocryptodira</taxon>
        <taxon>Testudinoidea</taxon>
        <taxon>Testudinidae</taxon>
        <taxon>Chelonoidis</taxon>
    </lineage>
</organism>
<evidence type="ECO:0000313" key="1">
    <source>
        <dbReference type="Ensembl" id="ENSCABP00000018686.1"/>
    </source>
</evidence>
<evidence type="ECO:0000313" key="2">
    <source>
        <dbReference type="Proteomes" id="UP000694404"/>
    </source>
</evidence>
<keyword evidence="2" id="KW-1185">Reference proteome</keyword>
<protein>
    <submittedName>
        <fullName evidence="1">Uncharacterized protein</fullName>
    </submittedName>
</protein>
<dbReference type="Proteomes" id="UP000694404">
    <property type="component" value="Unplaced"/>
</dbReference>
<proteinExistence type="predicted"/>
<dbReference type="AlphaFoldDB" id="A0A8C0H8M2"/>
<accession>A0A8C0H8M2</accession>
<reference evidence="1" key="1">
    <citation type="submission" date="2025-08" db="UniProtKB">
        <authorList>
            <consortium name="Ensembl"/>
        </authorList>
    </citation>
    <scope>IDENTIFICATION</scope>
</reference>
<dbReference type="Ensembl" id="ENSCABT00000020468.1">
    <property type="protein sequence ID" value="ENSCABP00000018686.1"/>
    <property type="gene ID" value="ENSCABG00000013807.1"/>
</dbReference>
<reference evidence="1" key="2">
    <citation type="submission" date="2025-09" db="UniProtKB">
        <authorList>
            <consortium name="Ensembl"/>
        </authorList>
    </citation>
    <scope>IDENTIFICATION</scope>
</reference>
<name>A0A8C0H8M2_CHEAB</name>
<sequence>MEKDVSSSHNRYMQGVQLSKIAPGVHRVLTETSDLYRSKSVSGLPLKSEVTSLIEKTLQEVGKKSCPSEKELFAKRLIWGREDKEGDCAQEEYGIRLSMAEQWVRKHEFKKHKTVFLIVLLSLTNCPLSF</sequence>